<dbReference type="GO" id="GO:0070530">
    <property type="term" value="F:K63-linked polyubiquitin modification-dependent protein binding"/>
    <property type="evidence" value="ECO:0007669"/>
    <property type="project" value="TreeGrafter"/>
</dbReference>
<dbReference type="PROSITE" id="PS51036">
    <property type="entry name" value="ZF_A20"/>
    <property type="match status" value="3"/>
</dbReference>
<dbReference type="GO" id="GO:0071947">
    <property type="term" value="P:protein deubiquitination involved in ubiquitin-dependent protein catabolic process"/>
    <property type="evidence" value="ECO:0007669"/>
    <property type="project" value="TreeGrafter"/>
</dbReference>
<keyword evidence="10" id="KW-0863">Zinc-finger</keyword>
<name>A0A1X7VIR6_AMPQE</name>
<evidence type="ECO:0000256" key="7">
    <source>
        <dbReference type="ARBA" id="ARBA00022553"/>
    </source>
</evidence>
<feature type="domain" description="OTU" evidence="17">
    <location>
        <begin position="92"/>
        <end position="258"/>
    </location>
</feature>
<keyword evidence="11" id="KW-0833">Ubl conjugation pathway</keyword>
<dbReference type="Pfam" id="PF01754">
    <property type="entry name" value="zf-A20"/>
    <property type="match status" value="2"/>
</dbReference>
<sequence>MSLPRSISSADLRRTERCQDFIRKDWKNAEGPDAPVNYFNASPRFTLTIPSLIEHKDEKFRRFVFERVINYTIKEDLERSKTINWCRGASEVVPLYTTGDGNCLLHAASLGMWGFQDRNFTLRKSIHNALENGKYNGLYDRWIDWRRSENRKIGFSLDPHQWEKEWADEVKFSSTEKVNHGSLGYLNEFHVFVLSNVLRRPVFLYSPPKLFSQDEGVTLQMVEFYGLYLPLLWNPRHCIKDPLPIVYNNGHFSALTIIDDRKEYTDGCLLFPLCDFYFRDLPIRFINERENATLLKEEYLRIKVLHSTRRDIHCAKLILDDQPKYMKPLLEGFIMCCLEAYQKNAPNDERLGSSSGGTCRNKCGFNGSSQYNGYCSQCFKRESASNPYQGASSPYQKPPDPYQRERGQEPMNPRDEMEVSSVTCNNNCNRLGFAMYLGMCKDCYERKRGKDKESDRPVSQPPPQSQAKPPISQITSSLLEKSSETRACRTKGCDFFGKAATKFYCSQCFEKNLPKILSSSDLSLSPDPHNPNNPRPGSASNFEPPRDPKEEGEGPKCSNCRKFFANPEYGDLCSACFKDKTKKEANNKTAPLQQSDPPYQQNVHRTTAPQERRENWRGRDEDEARLYPREDQRRYRYEGERERDHDRHRRDDFPPDQRERERYYNREERDRRAGNEYYNDYPPREGYERERNSGERMRVQSRERNEGNSGERSPAIYSKERQYSGEGRRPLSGERNRPYREYNQSGGRRDEGHLNELNGGRRDQYYHHEKEREKTRMSEGLVCILCDLSAPISKMNGICEEHARKCRREQDEVEQHKDLRFPEKRLCKSPGCGYFPDPSCDNYCQRCHEENQRKYYNKRTKCSLDGCSNDKTHDNGLCDRCYKERYPDYKEKYSTDSPQYGATGHPLAPSSQFEGTERNDGHSHCIRRSSEPQLAQYNRSPSSNFEPKLSRLRSLSQEDERETERESERRRAEYSRSRFEEEEYRRREHDAERRANNYYDRDRDRQNKQLDLI</sequence>
<feature type="compositionally biased region" description="Basic and acidic residues" evidence="16">
    <location>
        <begin position="402"/>
        <end position="416"/>
    </location>
</feature>
<dbReference type="GO" id="GO:0004843">
    <property type="term" value="F:cysteine-type deubiquitinase activity"/>
    <property type="evidence" value="ECO:0007669"/>
    <property type="project" value="UniProtKB-EC"/>
</dbReference>
<dbReference type="GO" id="GO:0005737">
    <property type="term" value="C:cytoplasm"/>
    <property type="evidence" value="ECO:0007669"/>
    <property type="project" value="UniProtKB-SubCell"/>
</dbReference>
<dbReference type="GO" id="GO:0070536">
    <property type="term" value="P:protein K63-linked deubiquitination"/>
    <property type="evidence" value="ECO:0007669"/>
    <property type="project" value="TreeGrafter"/>
</dbReference>
<feature type="compositionally biased region" description="Polar residues" evidence="16">
    <location>
        <begin position="587"/>
        <end position="609"/>
    </location>
</feature>
<feature type="region of interest" description="Disordered" evidence="16">
    <location>
        <begin position="892"/>
        <end position="1013"/>
    </location>
</feature>
<dbReference type="PROSITE" id="PS50802">
    <property type="entry name" value="OTU"/>
    <property type="match status" value="1"/>
</dbReference>
<dbReference type="GO" id="GO:0003677">
    <property type="term" value="F:DNA binding"/>
    <property type="evidence" value="ECO:0007669"/>
    <property type="project" value="InterPro"/>
</dbReference>
<dbReference type="eggNOG" id="KOG4345">
    <property type="taxonomic scope" value="Eukaryota"/>
</dbReference>
<dbReference type="STRING" id="400682.A0A1X7VIR6"/>
<evidence type="ECO:0000256" key="6">
    <source>
        <dbReference type="ARBA" id="ARBA00022490"/>
    </source>
</evidence>
<evidence type="ECO:0000256" key="13">
    <source>
        <dbReference type="ARBA" id="ARBA00022807"/>
    </source>
</evidence>
<feature type="compositionally biased region" description="Basic and acidic residues" evidence="16">
    <location>
        <begin position="956"/>
        <end position="1013"/>
    </location>
</feature>
<feature type="compositionally biased region" description="Basic and acidic residues" evidence="16">
    <location>
        <begin position="544"/>
        <end position="554"/>
    </location>
</feature>
<evidence type="ECO:0000259" key="17">
    <source>
        <dbReference type="PROSITE" id="PS50802"/>
    </source>
</evidence>
<feature type="region of interest" description="Disordered" evidence="16">
    <location>
        <begin position="520"/>
        <end position="557"/>
    </location>
</feature>
<evidence type="ECO:0000313" key="20">
    <source>
        <dbReference type="Proteomes" id="UP000007879"/>
    </source>
</evidence>
<feature type="domain" description="A20-type" evidence="18">
    <location>
        <begin position="821"/>
        <end position="856"/>
    </location>
</feature>
<gene>
    <name evidence="19" type="primary">105316699</name>
</gene>
<keyword evidence="15" id="KW-0539">Nucleus</keyword>
<evidence type="ECO:0000256" key="16">
    <source>
        <dbReference type="SAM" id="MobiDB-lite"/>
    </source>
</evidence>
<dbReference type="Proteomes" id="UP000007879">
    <property type="component" value="Unassembled WGS sequence"/>
</dbReference>
<evidence type="ECO:0000256" key="4">
    <source>
        <dbReference type="ARBA" id="ARBA00005865"/>
    </source>
</evidence>
<comment type="similarity">
    <text evidence="4">Belongs to the peptidase C64 family.</text>
</comment>
<keyword evidence="14" id="KW-0862">Zinc</keyword>
<evidence type="ECO:0000256" key="9">
    <source>
        <dbReference type="ARBA" id="ARBA00022723"/>
    </source>
</evidence>
<feature type="region of interest" description="Disordered" evidence="16">
    <location>
        <begin position="586"/>
        <end position="764"/>
    </location>
</feature>
<reference evidence="19" key="2">
    <citation type="submission" date="2017-05" db="UniProtKB">
        <authorList>
            <consortium name="EnsemblMetazoa"/>
        </authorList>
    </citation>
    <scope>IDENTIFICATION</scope>
</reference>
<keyword evidence="9" id="KW-0479">Metal-binding</keyword>
<keyword evidence="20" id="KW-1185">Reference proteome</keyword>
<dbReference type="InterPro" id="IPR002653">
    <property type="entry name" value="Znf_A20"/>
</dbReference>
<dbReference type="CDD" id="cd22750">
    <property type="entry name" value="OTU_C64"/>
    <property type="match status" value="1"/>
</dbReference>
<dbReference type="InParanoid" id="A0A1X7VIR6"/>
<organism evidence="19">
    <name type="scientific">Amphimedon queenslandica</name>
    <name type="common">Sponge</name>
    <dbReference type="NCBI Taxonomy" id="400682"/>
    <lineage>
        <taxon>Eukaryota</taxon>
        <taxon>Metazoa</taxon>
        <taxon>Porifera</taxon>
        <taxon>Demospongiae</taxon>
        <taxon>Heteroscleromorpha</taxon>
        <taxon>Haplosclerida</taxon>
        <taxon>Niphatidae</taxon>
        <taxon>Amphimedon</taxon>
    </lineage>
</organism>
<keyword evidence="8" id="KW-0645">Protease</keyword>
<keyword evidence="13" id="KW-0788">Thiol protease</keyword>
<dbReference type="KEGG" id="aqu:105316699"/>
<dbReference type="AlphaFoldDB" id="A0A1X7VIR6"/>
<proteinExistence type="inferred from homology"/>
<dbReference type="InterPro" id="IPR003323">
    <property type="entry name" value="OTU_dom"/>
</dbReference>
<feature type="domain" description="A20-type" evidence="18">
    <location>
        <begin position="353"/>
        <end position="387"/>
    </location>
</feature>
<dbReference type="Gene3D" id="1.20.5.4770">
    <property type="match status" value="3"/>
</dbReference>
<dbReference type="InterPro" id="IPR051346">
    <property type="entry name" value="OTU_Deubiquitinase"/>
</dbReference>
<reference evidence="20" key="1">
    <citation type="journal article" date="2010" name="Nature">
        <title>The Amphimedon queenslandica genome and the evolution of animal complexity.</title>
        <authorList>
            <person name="Srivastava M."/>
            <person name="Simakov O."/>
            <person name="Chapman J."/>
            <person name="Fahey B."/>
            <person name="Gauthier M.E."/>
            <person name="Mitros T."/>
            <person name="Richards G.S."/>
            <person name="Conaco C."/>
            <person name="Dacre M."/>
            <person name="Hellsten U."/>
            <person name="Larroux C."/>
            <person name="Putnam N.H."/>
            <person name="Stanke M."/>
            <person name="Adamska M."/>
            <person name="Darling A."/>
            <person name="Degnan S.M."/>
            <person name="Oakley T.H."/>
            <person name="Plachetzki D.C."/>
            <person name="Zhai Y."/>
            <person name="Adamski M."/>
            <person name="Calcino A."/>
            <person name="Cummins S.F."/>
            <person name="Goodstein D.M."/>
            <person name="Harris C."/>
            <person name="Jackson D.J."/>
            <person name="Leys S.P."/>
            <person name="Shu S."/>
            <person name="Woodcroft B.J."/>
            <person name="Vervoort M."/>
            <person name="Kosik K.S."/>
            <person name="Manning G."/>
            <person name="Degnan B.M."/>
            <person name="Rokhsar D.S."/>
        </authorList>
    </citation>
    <scope>NUCLEOTIDE SEQUENCE [LARGE SCALE GENOMIC DNA]</scope>
</reference>
<dbReference type="GO" id="GO:0035871">
    <property type="term" value="P:protein K11-linked deubiquitination"/>
    <property type="evidence" value="ECO:0007669"/>
    <property type="project" value="TreeGrafter"/>
</dbReference>
<evidence type="ECO:0000256" key="11">
    <source>
        <dbReference type="ARBA" id="ARBA00022786"/>
    </source>
</evidence>
<evidence type="ECO:0000256" key="15">
    <source>
        <dbReference type="ARBA" id="ARBA00023242"/>
    </source>
</evidence>
<feature type="compositionally biased region" description="Basic and acidic residues" evidence="16">
    <location>
        <begin position="682"/>
        <end position="706"/>
    </location>
</feature>
<feature type="compositionally biased region" description="Basic and acidic residues" evidence="16">
    <location>
        <begin position="718"/>
        <end position="740"/>
    </location>
</feature>
<feature type="compositionally biased region" description="Polar residues" evidence="16">
    <location>
        <begin position="931"/>
        <end position="945"/>
    </location>
</feature>
<evidence type="ECO:0000256" key="3">
    <source>
        <dbReference type="ARBA" id="ARBA00004496"/>
    </source>
</evidence>
<accession>A0A1X7VIR6</accession>
<dbReference type="SMART" id="SM00259">
    <property type="entry name" value="ZnF_A20"/>
    <property type="match status" value="6"/>
</dbReference>
<dbReference type="PANTHER" id="PTHR13367">
    <property type="entry name" value="UBIQUITIN THIOESTERASE"/>
    <property type="match status" value="1"/>
</dbReference>
<evidence type="ECO:0000256" key="14">
    <source>
        <dbReference type="ARBA" id="ARBA00022833"/>
    </source>
</evidence>
<dbReference type="PANTHER" id="PTHR13367:SF27">
    <property type="entry name" value="OTU DOMAIN-CONTAINING PROTEIN"/>
    <property type="match status" value="1"/>
</dbReference>
<dbReference type="OrthoDB" id="5981966at2759"/>
<dbReference type="EnsemblMetazoa" id="Aqu2.1.39937_001">
    <property type="protein sequence ID" value="Aqu2.1.39937_001"/>
    <property type="gene ID" value="Aqu2.1.39937"/>
</dbReference>
<evidence type="ECO:0000256" key="1">
    <source>
        <dbReference type="ARBA" id="ARBA00000707"/>
    </source>
</evidence>
<evidence type="ECO:0000256" key="10">
    <source>
        <dbReference type="ARBA" id="ARBA00022771"/>
    </source>
</evidence>
<dbReference type="EC" id="3.4.19.12" evidence="5"/>
<dbReference type="Pfam" id="PF02338">
    <property type="entry name" value="OTU"/>
    <property type="match status" value="1"/>
</dbReference>
<evidence type="ECO:0000256" key="5">
    <source>
        <dbReference type="ARBA" id="ARBA00012759"/>
    </source>
</evidence>
<dbReference type="GO" id="GO:0008270">
    <property type="term" value="F:zinc ion binding"/>
    <property type="evidence" value="ECO:0007669"/>
    <property type="project" value="UniProtKB-KW"/>
</dbReference>
<keyword evidence="6" id="KW-0963">Cytoplasm</keyword>
<feature type="region of interest" description="Disordered" evidence="16">
    <location>
        <begin position="387"/>
        <end position="416"/>
    </location>
</feature>
<evidence type="ECO:0000256" key="12">
    <source>
        <dbReference type="ARBA" id="ARBA00022801"/>
    </source>
</evidence>
<feature type="compositionally biased region" description="Basic and acidic residues" evidence="16">
    <location>
        <begin position="610"/>
        <end position="674"/>
    </location>
</feature>
<dbReference type="OMA" id="CSMLANP"/>
<dbReference type="SUPFAM" id="SSF57716">
    <property type="entry name" value="Glucocorticoid receptor-like (DNA-binding domain)"/>
    <property type="match status" value="1"/>
</dbReference>
<comment type="catalytic activity">
    <reaction evidence="1">
        <text>Thiol-dependent hydrolysis of ester, thioester, amide, peptide and isopeptide bonds formed by the C-terminal Gly of ubiquitin (a 76-residue protein attached to proteins as an intracellular targeting signal).</text>
        <dbReference type="EC" id="3.4.19.12"/>
    </reaction>
</comment>
<evidence type="ECO:0000256" key="8">
    <source>
        <dbReference type="ARBA" id="ARBA00022670"/>
    </source>
</evidence>
<feature type="region of interest" description="Disordered" evidence="16">
    <location>
        <begin position="451"/>
        <end position="472"/>
    </location>
</feature>
<evidence type="ECO:0000256" key="2">
    <source>
        <dbReference type="ARBA" id="ARBA00004123"/>
    </source>
</evidence>
<feature type="compositionally biased region" description="Basic and acidic residues" evidence="16">
    <location>
        <begin position="747"/>
        <end position="764"/>
    </location>
</feature>
<keyword evidence="12" id="KW-0378">Hydrolase</keyword>
<protein>
    <recommendedName>
        <fullName evidence="5">ubiquitinyl hydrolase 1</fullName>
        <ecNumber evidence="5">3.4.19.12</ecNumber>
    </recommendedName>
</protein>
<comment type="subcellular location">
    <subcellularLocation>
        <location evidence="3">Cytoplasm</location>
    </subcellularLocation>
    <subcellularLocation>
        <location evidence="2">Nucleus</location>
    </subcellularLocation>
</comment>
<evidence type="ECO:0000313" key="19">
    <source>
        <dbReference type="EnsemblMetazoa" id="Aqu2.1.39937_001"/>
    </source>
</evidence>
<keyword evidence="7" id="KW-0597">Phosphoprotein</keyword>
<dbReference type="GO" id="GO:0005634">
    <property type="term" value="C:nucleus"/>
    <property type="evidence" value="ECO:0007669"/>
    <property type="project" value="UniProtKB-SubCell"/>
</dbReference>
<dbReference type="EnsemblMetazoa" id="XM_011411791.2">
    <property type="protein sequence ID" value="XP_011410093.1"/>
    <property type="gene ID" value="LOC105316699"/>
</dbReference>
<feature type="domain" description="A20-type" evidence="18">
    <location>
        <begin position="482"/>
        <end position="517"/>
    </location>
</feature>
<dbReference type="GO" id="GO:0071108">
    <property type="term" value="P:protein K48-linked deubiquitination"/>
    <property type="evidence" value="ECO:0007669"/>
    <property type="project" value="TreeGrafter"/>
</dbReference>
<evidence type="ECO:0000259" key="18">
    <source>
        <dbReference type="PROSITE" id="PS51036"/>
    </source>
</evidence>